<evidence type="ECO:0000313" key="3">
    <source>
        <dbReference type="Proteomes" id="UP000215185"/>
    </source>
</evidence>
<dbReference type="eggNOG" id="COG5255">
    <property type="taxonomic scope" value="Bacteria"/>
</dbReference>
<keyword evidence="3" id="KW-1185">Reference proteome</keyword>
<evidence type="ECO:0000313" key="2">
    <source>
        <dbReference type="EMBL" id="SNU88716.1"/>
    </source>
</evidence>
<dbReference type="Gene3D" id="3.90.1140.10">
    <property type="entry name" value="Cyclic phosphodiesterase"/>
    <property type="match status" value="1"/>
</dbReference>
<dbReference type="Pfam" id="PF08975">
    <property type="entry name" value="2H-phosphodiest"/>
    <property type="match status" value="1"/>
</dbReference>
<dbReference type="EMBL" id="LT906439">
    <property type="protein sequence ID" value="SNU88716.1"/>
    <property type="molecule type" value="Genomic_DNA"/>
</dbReference>
<dbReference type="OrthoDB" id="151828at2"/>
<dbReference type="RefSeq" id="WP_026217028.1">
    <property type="nucleotide sequence ID" value="NZ_LT906439.1"/>
</dbReference>
<dbReference type="InterPro" id="IPR015069">
    <property type="entry name" value="2H-PEstase_DUF1868"/>
</dbReference>
<proteinExistence type="predicted"/>
<dbReference type="InterPro" id="IPR009097">
    <property type="entry name" value="Cyclic_Pdiesterase"/>
</dbReference>
<evidence type="ECO:0000259" key="1">
    <source>
        <dbReference type="Pfam" id="PF08975"/>
    </source>
</evidence>
<gene>
    <name evidence="2" type="ORF">SAMEA4412692_01200</name>
</gene>
<feature type="domain" description="DUF1868" evidence="1">
    <location>
        <begin position="8"/>
        <end position="122"/>
    </location>
</feature>
<reference evidence="2 3" key="1">
    <citation type="submission" date="2017-06" db="EMBL/GenBank/DDBJ databases">
        <authorList>
            <consortium name="Pathogen Informatics"/>
        </authorList>
    </citation>
    <scope>NUCLEOTIDE SEQUENCE [LARGE SCALE GENOMIC DNA]</scope>
    <source>
        <strain evidence="2 3">NCTC13788</strain>
    </source>
</reference>
<dbReference type="AlphaFoldDB" id="A0A239STR0"/>
<dbReference type="KEGG" id="smen:SAMEA4412692_1200"/>
<dbReference type="SUPFAM" id="SSF55144">
    <property type="entry name" value="LigT-like"/>
    <property type="match status" value="1"/>
</dbReference>
<sequence>MVNLTKVKFKENGDFNHFPGNTIVANLYGNEEVMKLVEIIQTEYRKLPFIDKFTLTPQGSIHMTVIELLCDRNRLSEYWSKDLSLELPIDEVSDYFAEKLPIFPLTDEKLVMRTTAMGSQNILVEPADTKTADRLAEIREYVSEHAGVRFPNHDNYQFHISVGYLRENLTEEEEALFSEVKEKLSRILLEKLPTISINRVDYTVFDDMTRFTPYVEKINKI</sequence>
<dbReference type="STRING" id="1123308.GCA_000380085_01841"/>
<organism evidence="2 3">
    <name type="scientific">Streptococcus merionis</name>
    <dbReference type="NCBI Taxonomy" id="400065"/>
    <lineage>
        <taxon>Bacteria</taxon>
        <taxon>Bacillati</taxon>
        <taxon>Bacillota</taxon>
        <taxon>Bacilli</taxon>
        <taxon>Lactobacillales</taxon>
        <taxon>Streptococcaceae</taxon>
        <taxon>Streptococcus</taxon>
    </lineage>
</organism>
<dbReference type="Proteomes" id="UP000215185">
    <property type="component" value="Chromosome 1"/>
</dbReference>
<name>A0A239STR0_9STRE</name>
<protein>
    <submittedName>
        <fullName evidence="2">Uncharacterized protein conserved in bacteria</fullName>
    </submittedName>
</protein>
<accession>A0A239STR0</accession>